<dbReference type="PANTHER" id="PTHR30480:SF13">
    <property type="entry name" value="BETA-HEXOSAMINIDASE"/>
    <property type="match status" value="1"/>
</dbReference>
<dbReference type="InterPro" id="IPR019800">
    <property type="entry name" value="Glyco_hydro_3_AS"/>
</dbReference>
<dbReference type="KEGG" id="pei:H9L10_01710"/>
<accession>A0A7G9R5I8</accession>
<dbReference type="PROSITE" id="PS00775">
    <property type="entry name" value="GLYCOSYL_HYDROL_F3"/>
    <property type="match status" value="1"/>
</dbReference>
<evidence type="ECO:0000313" key="7">
    <source>
        <dbReference type="EMBL" id="QNN50863.1"/>
    </source>
</evidence>
<dbReference type="GO" id="GO:0009254">
    <property type="term" value="P:peptidoglycan turnover"/>
    <property type="evidence" value="ECO:0007669"/>
    <property type="project" value="TreeGrafter"/>
</dbReference>
<name>A0A7G9R5I8_9MICO</name>
<keyword evidence="5" id="KW-0326">Glycosidase</keyword>
<gene>
    <name evidence="7" type="ORF">H9L10_01710</name>
</gene>
<keyword evidence="4 7" id="KW-0378">Hydrolase</keyword>
<dbReference type="Gene3D" id="3.20.20.300">
    <property type="entry name" value="Glycoside hydrolase, family 3, N-terminal domain"/>
    <property type="match status" value="1"/>
</dbReference>
<dbReference type="AlphaFoldDB" id="A0A7G9R5I8"/>
<reference evidence="7 8" key="1">
    <citation type="submission" date="2020-08" db="EMBL/GenBank/DDBJ databases">
        <title>Genome sequence of Phycicoccus endophyticus JCM 31784T.</title>
        <authorList>
            <person name="Hyun D.-W."/>
            <person name="Bae J.-W."/>
        </authorList>
    </citation>
    <scope>NUCLEOTIDE SEQUENCE [LARGE SCALE GENOMIC DNA]</scope>
    <source>
        <strain evidence="7 8">JCM 31784</strain>
    </source>
</reference>
<evidence type="ECO:0000256" key="5">
    <source>
        <dbReference type="ARBA" id="ARBA00023295"/>
    </source>
</evidence>
<dbReference type="GO" id="GO:0005975">
    <property type="term" value="P:carbohydrate metabolic process"/>
    <property type="evidence" value="ECO:0007669"/>
    <property type="project" value="InterPro"/>
</dbReference>
<dbReference type="Pfam" id="PF00933">
    <property type="entry name" value="Glyco_hydro_3"/>
    <property type="match status" value="1"/>
</dbReference>
<dbReference type="Proteomes" id="UP000515976">
    <property type="component" value="Chromosome"/>
</dbReference>
<dbReference type="InterPro" id="IPR017853">
    <property type="entry name" value="GH"/>
</dbReference>
<comment type="catalytic activity">
    <reaction evidence="1">
        <text>Hydrolysis of terminal non-reducing N-acetyl-D-hexosamine residues in N-acetyl-beta-D-hexosaminides.</text>
        <dbReference type="EC" id="3.2.1.52"/>
    </reaction>
</comment>
<dbReference type="PANTHER" id="PTHR30480">
    <property type="entry name" value="BETA-HEXOSAMINIDASE-RELATED"/>
    <property type="match status" value="1"/>
</dbReference>
<dbReference type="InterPro" id="IPR036962">
    <property type="entry name" value="Glyco_hydro_3_N_sf"/>
</dbReference>
<dbReference type="EC" id="3.2.1.52" evidence="3"/>
<proteinExistence type="inferred from homology"/>
<dbReference type="EMBL" id="CP060712">
    <property type="protein sequence ID" value="QNN50863.1"/>
    <property type="molecule type" value="Genomic_DNA"/>
</dbReference>
<dbReference type="InterPro" id="IPR001764">
    <property type="entry name" value="Glyco_hydro_3_N"/>
</dbReference>
<dbReference type="InterPro" id="IPR050226">
    <property type="entry name" value="NagZ_Beta-hexosaminidase"/>
</dbReference>
<evidence type="ECO:0000256" key="3">
    <source>
        <dbReference type="ARBA" id="ARBA00012663"/>
    </source>
</evidence>
<evidence type="ECO:0000256" key="1">
    <source>
        <dbReference type="ARBA" id="ARBA00001231"/>
    </source>
</evidence>
<evidence type="ECO:0000313" key="8">
    <source>
        <dbReference type="Proteomes" id="UP000515976"/>
    </source>
</evidence>
<evidence type="ECO:0000256" key="4">
    <source>
        <dbReference type="ARBA" id="ARBA00022801"/>
    </source>
</evidence>
<feature type="domain" description="Glycoside hydrolase family 3 N-terminal" evidence="6">
    <location>
        <begin position="4"/>
        <end position="329"/>
    </location>
</feature>
<organism evidence="7 8">
    <name type="scientific">Phycicoccus endophyticus</name>
    <dbReference type="NCBI Taxonomy" id="1690220"/>
    <lineage>
        <taxon>Bacteria</taxon>
        <taxon>Bacillati</taxon>
        <taxon>Actinomycetota</taxon>
        <taxon>Actinomycetes</taxon>
        <taxon>Micrococcales</taxon>
        <taxon>Intrasporangiaceae</taxon>
        <taxon>Phycicoccus</taxon>
    </lineage>
</organism>
<protein>
    <recommendedName>
        <fullName evidence="3">beta-N-acetylhexosaminidase</fullName>
        <ecNumber evidence="3">3.2.1.52</ecNumber>
    </recommendedName>
</protein>
<comment type="similarity">
    <text evidence="2">Belongs to the glycosyl hydrolase 3 family.</text>
</comment>
<evidence type="ECO:0000259" key="6">
    <source>
        <dbReference type="Pfam" id="PF00933"/>
    </source>
</evidence>
<dbReference type="GO" id="GO:0004563">
    <property type="term" value="F:beta-N-acetylhexosaminidase activity"/>
    <property type="evidence" value="ECO:0007669"/>
    <property type="project" value="UniProtKB-EC"/>
</dbReference>
<sequence length="344" mass="35146">MSADQRLGQLVMVGLDTGAAPGSLDSAVTREHVGNVIYLGGWEGAQRVTSTSEHLQGLVSDDATGGVGLLVAADQEGGEVRQLRGAGFTAPPSATEQAQMSHSALTRAAAGWARELRAAGVNVNLAPVADTVPASLGTANGPIGQYHREYGSDPETVSAAVQAVVTGMLDGGVEPTVKHFPGLGRIRSNTDVSATGITDDTTTAHDPYLQPFADGIRAGARIVMVGSALYSRIDPGVPAMFSSRVVTDILRGDLGFDGVVITDDVAAAAVAATPVQQRAVKVVAAGGDIVLTGDPSAVPELLAALEARSRTDADFAARVDDAVERVLTLKDRMGLLPCSTSGDG</sequence>
<keyword evidence="8" id="KW-1185">Reference proteome</keyword>
<dbReference type="SUPFAM" id="SSF51445">
    <property type="entry name" value="(Trans)glycosidases"/>
    <property type="match status" value="1"/>
</dbReference>
<evidence type="ECO:0000256" key="2">
    <source>
        <dbReference type="ARBA" id="ARBA00005336"/>
    </source>
</evidence>